<keyword evidence="2" id="KW-1185">Reference proteome</keyword>
<name>A0ABV6Z3T4_UNCC1</name>
<comment type="caution">
    <text evidence="1">The sequence shown here is derived from an EMBL/GenBank/DDBJ whole genome shotgun (WGS) entry which is preliminary data.</text>
</comment>
<sequence length="204" mass="23711">MIITLIGMSNCGKSYWSKKLETIGFERICCDDEIEKKLGLKLNFSGARGIEAVARWMGQPYEPEAEKNQALYLALEKEVMTEIFQRLPSISHDFVIDTTGSIIYAGHEMCHQLKILTTTVHLKITDTMLEQMISRYFTDPKPLIWGDHFQPYPGENMDHALRRCYRALLHYRLMMYEKYATISIDCFRLQGEDISTHSFLDLIK</sequence>
<reference evidence="1 2" key="1">
    <citation type="submission" date="2024-09" db="EMBL/GenBank/DDBJ databases">
        <title>Laminarin stimulates single cell rates of sulfate reduction while oxygen inhibits transcriptomic activity in coastal marine sediment.</title>
        <authorList>
            <person name="Lindsay M."/>
            <person name="Orcutt B."/>
            <person name="Emerson D."/>
            <person name="Stepanauskas R."/>
            <person name="D'Angelo T."/>
        </authorList>
    </citation>
    <scope>NUCLEOTIDE SEQUENCE [LARGE SCALE GENOMIC DNA]</scope>
    <source>
        <strain evidence="1">SAG AM-311-K15</strain>
    </source>
</reference>
<dbReference type="EMBL" id="JBHPBY010000414">
    <property type="protein sequence ID" value="MFC1853064.1"/>
    <property type="molecule type" value="Genomic_DNA"/>
</dbReference>
<proteinExistence type="predicted"/>
<accession>A0ABV6Z3T4</accession>
<dbReference type="Gene3D" id="3.40.50.300">
    <property type="entry name" value="P-loop containing nucleotide triphosphate hydrolases"/>
    <property type="match status" value="1"/>
</dbReference>
<evidence type="ECO:0008006" key="3">
    <source>
        <dbReference type="Google" id="ProtNLM"/>
    </source>
</evidence>
<organism evidence="1 2">
    <name type="scientific">candidate division CSSED10-310 bacterium</name>
    <dbReference type="NCBI Taxonomy" id="2855610"/>
    <lineage>
        <taxon>Bacteria</taxon>
        <taxon>Bacteria division CSSED10-310</taxon>
    </lineage>
</organism>
<gene>
    <name evidence="1" type="ORF">ACFL27_22935</name>
</gene>
<dbReference type="InterPro" id="IPR027417">
    <property type="entry name" value="P-loop_NTPase"/>
</dbReference>
<evidence type="ECO:0000313" key="2">
    <source>
        <dbReference type="Proteomes" id="UP001594351"/>
    </source>
</evidence>
<protein>
    <recommendedName>
        <fullName evidence="3">Shikimate kinase</fullName>
    </recommendedName>
</protein>
<evidence type="ECO:0000313" key="1">
    <source>
        <dbReference type="EMBL" id="MFC1853064.1"/>
    </source>
</evidence>
<dbReference type="Proteomes" id="UP001594351">
    <property type="component" value="Unassembled WGS sequence"/>
</dbReference>
<dbReference type="SUPFAM" id="SSF52540">
    <property type="entry name" value="P-loop containing nucleoside triphosphate hydrolases"/>
    <property type="match status" value="1"/>
</dbReference>